<dbReference type="EMBL" id="PCWO01000036">
    <property type="protein sequence ID" value="PIR04799.1"/>
    <property type="molecule type" value="Genomic_DNA"/>
</dbReference>
<dbReference type="AlphaFoldDB" id="A0A2H0N7C2"/>
<evidence type="ECO:0000313" key="2">
    <source>
        <dbReference type="Proteomes" id="UP000229893"/>
    </source>
</evidence>
<dbReference type="Proteomes" id="UP000229893">
    <property type="component" value="Unassembled WGS sequence"/>
</dbReference>
<proteinExistence type="predicted"/>
<name>A0A2H0N7C2_9BACT</name>
<gene>
    <name evidence="1" type="ORF">COV57_02565</name>
</gene>
<accession>A0A2H0N7C2</accession>
<organism evidence="1 2">
    <name type="scientific">Candidatus Liptonbacteria bacterium CG11_big_fil_rev_8_21_14_0_20_35_14</name>
    <dbReference type="NCBI Taxonomy" id="1974634"/>
    <lineage>
        <taxon>Bacteria</taxon>
        <taxon>Candidatus Liptoniibacteriota</taxon>
    </lineage>
</organism>
<evidence type="ECO:0000313" key="1">
    <source>
        <dbReference type="EMBL" id="PIR04799.1"/>
    </source>
</evidence>
<comment type="caution">
    <text evidence="1">The sequence shown here is derived from an EMBL/GenBank/DDBJ whole genome shotgun (WGS) entry which is preliminary data.</text>
</comment>
<reference evidence="1 2" key="1">
    <citation type="submission" date="2017-09" db="EMBL/GenBank/DDBJ databases">
        <title>Depth-based differentiation of microbial function through sediment-hosted aquifers and enrichment of novel symbionts in the deep terrestrial subsurface.</title>
        <authorList>
            <person name="Probst A.J."/>
            <person name="Ladd B."/>
            <person name="Jarett J.K."/>
            <person name="Geller-Mcgrath D.E."/>
            <person name="Sieber C.M."/>
            <person name="Emerson J.B."/>
            <person name="Anantharaman K."/>
            <person name="Thomas B.C."/>
            <person name="Malmstrom R."/>
            <person name="Stieglmeier M."/>
            <person name="Klingl A."/>
            <person name="Woyke T."/>
            <person name="Ryan C.M."/>
            <person name="Banfield J.F."/>
        </authorList>
    </citation>
    <scope>NUCLEOTIDE SEQUENCE [LARGE SCALE GENOMIC DNA]</scope>
    <source>
        <strain evidence="1">CG11_big_fil_rev_8_21_14_0_20_35_14</strain>
    </source>
</reference>
<protein>
    <submittedName>
        <fullName evidence="1">Uncharacterized protein</fullName>
    </submittedName>
</protein>
<sequence length="133" mass="15418">MSKVSNVHKERNEELTRILLDIHEATGLPLNKFLLKIEMDMNRWNQITIGNESLTLQEAFKISTEIGVAIDYFVHCCVHTGVIAERFENYNYSPFNARNEFTKKIIALTEQVRSEKGLHRLSNQKHPLHLAVQ</sequence>